<sequence>MIQHMFAKLPLLRRPIYHKQKLIIYMLLLSTIPVLVFGLFITNILTTTIQDQASLYNKMLVQNAQDRMHDQLKKIDELLLQYTYSSQSDYMGILTQYAGKELSATDIDTFRQIKNILVNIRSGMEHVIEVDFYSFHSKKILTSDNQFLSEEQFRDPAALDKARQLSIQGVWIDTRTSLPANTRINQNVLTLIRPVAADSSAKKTITGAIIAYLDADTLGNKLASKSSYKTHEVFVVNESGQVVFHNDRSSIGTRINQDNLDQITQAVTLEPVKMSVNGVLSIANVLPARNQNWYYVSSISEAELYQNVNHVKLLVISAAGALVVVAALIALHAATSLYRPVRNLTRSIEAIRQTDMDATDNPKPHNEIEQVNRAIHEMLKHNEQLEKNLEAYKDKMEAHTLHQYLLGNLQEPDARTDLRFKPNECYIAVMLLEFDPWKLYAKYPQNDQFLLYFAIENMALEVMNAYGSIHALMLQPGRFVILIAREKVLEAELLRQASNKLLQVIQQYLKLTATLSVSYSLQGLSGLPEAYKQAEQAARYRFVLQEEQTIFINELDPSMSMQFEDIAESTYKILDKLKLSHVEEAEAEFVQLMEGLKDGSMFSVESIHGFFSQLIGSIYRCMQVHHSVALTAEQHRVLLSSLSKQQTLGEVEHFFIASVFGGIRESLAERSLPAQAEQIRQLVDYIHEHYDQDISLQHCADWLGMNTFQVSRLFKKHTGQNFVDYVIHFRIEQAKRMLIDTDMRIQDIADKLRYNSVQNFIRTFKKTAGMTPGQYRKLHNKDEN</sequence>
<dbReference type="STRING" id="1852522.SAMN06295960_2935"/>
<comment type="subcellular location">
    <subcellularLocation>
        <location evidence="1">Cell membrane</location>
    </subcellularLocation>
</comment>
<dbReference type="PANTHER" id="PTHR43280">
    <property type="entry name" value="ARAC-FAMILY TRANSCRIPTIONAL REGULATOR"/>
    <property type="match status" value="1"/>
</dbReference>
<dbReference type="InterPro" id="IPR018062">
    <property type="entry name" value="HTH_AraC-typ_CS"/>
</dbReference>
<feature type="coiled-coil region" evidence="7">
    <location>
        <begin position="368"/>
        <end position="402"/>
    </location>
</feature>
<dbReference type="PROSITE" id="PS01124">
    <property type="entry name" value="HTH_ARAC_FAMILY_2"/>
    <property type="match status" value="1"/>
</dbReference>
<dbReference type="Proteomes" id="UP000193834">
    <property type="component" value="Unassembled WGS sequence"/>
</dbReference>
<gene>
    <name evidence="11" type="ORF">SAMN06295960_2935</name>
</gene>
<dbReference type="Gene3D" id="3.30.450.20">
    <property type="entry name" value="PAS domain"/>
    <property type="match status" value="1"/>
</dbReference>
<dbReference type="InterPro" id="IPR009057">
    <property type="entry name" value="Homeodomain-like_sf"/>
</dbReference>
<dbReference type="AlphaFoldDB" id="A0A1X7L3I3"/>
<protein>
    <submittedName>
        <fullName evidence="11">AraC-type DNA-binding protein</fullName>
    </submittedName>
</protein>
<keyword evidence="2" id="KW-1003">Cell membrane</keyword>
<dbReference type="EMBL" id="FXAZ01000004">
    <property type="protein sequence ID" value="SMG48416.1"/>
    <property type="molecule type" value="Genomic_DNA"/>
</dbReference>
<dbReference type="GO" id="GO:0005886">
    <property type="term" value="C:plasma membrane"/>
    <property type="evidence" value="ECO:0007669"/>
    <property type="project" value="UniProtKB-SubCell"/>
</dbReference>
<evidence type="ECO:0000256" key="7">
    <source>
        <dbReference type="SAM" id="Coils"/>
    </source>
</evidence>
<evidence type="ECO:0000256" key="3">
    <source>
        <dbReference type="ARBA" id="ARBA00023015"/>
    </source>
</evidence>
<dbReference type="PROSITE" id="PS50885">
    <property type="entry name" value="HAMP"/>
    <property type="match status" value="1"/>
</dbReference>
<dbReference type="Gene3D" id="6.10.340.10">
    <property type="match status" value="1"/>
</dbReference>
<dbReference type="Pfam" id="PF12833">
    <property type="entry name" value="HTH_18"/>
    <property type="match status" value="1"/>
</dbReference>
<evidence type="ECO:0000259" key="9">
    <source>
        <dbReference type="PROSITE" id="PS01124"/>
    </source>
</evidence>
<dbReference type="PROSITE" id="PS00041">
    <property type="entry name" value="HTH_ARAC_FAMILY_1"/>
    <property type="match status" value="1"/>
</dbReference>
<dbReference type="InterPro" id="IPR018060">
    <property type="entry name" value="HTH_AraC"/>
</dbReference>
<name>A0A1X7L3I3_9BACL</name>
<keyword evidence="5 8" id="KW-0472">Membrane</keyword>
<proteinExistence type="predicted"/>
<dbReference type="GO" id="GO:0003700">
    <property type="term" value="F:DNA-binding transcription factor activity"/>
    <property type="evidence" value="ECO:0007669"/>
    <property type="project" value="InterPro"/>
</dbReference>
<evidence type="ECO:0000256" key="6">
    <source>
        <dbReference type="ARBA" id="ARBA00023163"/>
    </source>
</evidence>
<evidence type="ECO:0000256" key="2">
    <source>
        <dbReference type="ARBA" id="ARBA00022475"/>
    </source>
</evidence>
<keyword evidence="7" id="KW-0175">Coiled coil</keyword>
<keyword evidence="3" id="KW-0805">Transcription regulation</keyword>
<evidence type="ECO:0000256" key="5">
    <source>
        <dbReference type="ARBA" id="ARBA00023136"/>
    </source>
</evidence>
<reference evidence="11 12" key="1">
    <citation type="submission" date="2017-04" db="EMBL/GenBank/DDBJ databases">
        <authorList>
            <person name="Afonso C.L."/>
            <person name="Miller P.J."/>
            <person name="Scott M.A."/>
            <person name="Spackman E."/>
            <person name="Goraichik I."/>
            <person name="Dimitrov K.M."/>
            <person name="Suarez D.L."/>
            <person name="Swayne D.E."/>
        </authorList>
    </citation>
    <scope>NUCLEOTIDE SEQUENCE [LARGE SCALE GENOMIC DNA]</scope>
    <source>
        <strain evidence="11 12">11</strain>
    </source>
</reference>
<keyword evidence="4 11" id="KW-0238">DNA-binding</keyword>
<dbReference type="GO" id="GO:0007165">
    <property type="term" value="P:signal transduction"/>
    <property type="evidence" value="ECO:0007669"/>
    <property type="project" value="InterPro"/>
</dbReference>
<dbReference type="PANTHER" id="PTHR43280:SF28">
    <property type="entry name" value="HTH-TYPE TRANSCRIPTIONAL ACTIVATOR RHAS"/>
    <property type="match status" value="1"/>
</dbReference>
<evidence type="ECO:0000256" key="4">
    <source>
        <dbReference type="ARBA" id="ARBA00023125"/>
    </source>
</evidence>
<dbReference type="SMART" id="SM00342">
    <property type="entry name" value="HTH_ARAC"/>
    <property type="match status" value="1"/>
</dbReference>
<organism evidence="11 12">
    <name type="scientific">Paenibacillus aquistagni</name>
    <dbReference type="NCBI Taxonomy" id="1852522"/>
    <lineage>
        <taxon>Bacteria</taxon>
        <taxon>Bacillati</taxon>
        <taxon>Bacillota</taxon>
        <taxon>Bacilli</taxon>
        <taxon>Bacillales</taxon>
        <taxon>Paenibacillaceae</taxon>
        <taxon>Paenibacillus</taxon>
    </lineage>
</organism>
<feature type="domain" description="HAMP" evidence="10">
    <location>
        <begin position="335"/>
        <end position="387"/>
    </location>
</feature>
<keyword evidence="8" id="KW-0812">Transmembrane</keyword>
<dbReference type="InterPro" id="IPR003660">
    <property type="entry name" value="HAMP_dom"/>
</dbReference>
<accession>A0A1X7L3I3</accession>
<evidence type="ECO:0000313" key="12">
    <source>
        <dbReference type="Proteomes" id="UP000193834"/>
    </source>
</evidence>
<keyword evidence="8" id="KW-1133">Transmembrane helix</keyword>
<dbReference type="SUPFAM" id="SSF46689">
    <property type="entry name" value="Homeodomain-like"/>
    <property type="match status" value="2"/>
</dbReference>
<feature type="transmembrane region" description="Helical" evidence="8">
    <location>
        <begin position="313"/>
        <end position="338"/>
    </location>
</feature>
<evidence type="ECO:0000256" key="8">
    <source>
        <dbReference type="SAM" id="Phobius"/>
    </source>
</evidence>
<keyword evidence="6" id="KW-0804">Transcription</keyword>
<dbReference type="Gene3D" id="1.10.10.60">
    <property type="entry name" value="Homeodomain-like"/>
    <property type="match status" value="2"/>
</dbReference>
<evidence type="ECO:0000256" key="1">
    <source>
        <dbReference type="ARBA" id="ARBA00004236"/>
    </source>
</evidence>
<feature type="transmembrane region" description="Helical" evidence="8">
    <location>
        <begin position="22"/>
        <end position="45"/>
    </location>
</feature>
<evidence type="ECO:0000259" key="10">
    <source>
        <dbReference type="PROSITE" id="PS50885"/>
    </source>
</evidence>
<keyword evidence="12" id="KW-1185">Reference proteome</keyword>
<dbReference type="GO" id="GO:0043565">
    <property type="term" value="F:sequence-specific DNA binding"/>
    <property type="evidence" value="ECO:0007669"/>
    <property type="project" value="InterPro"/>
</dbReference>
<evidence type="ECO:0000313" key="11">
    <source>
        <dbReference type="EMBL" id="SMG48416.1"/>
    </source>
</evidence>
<feature type="domain" description="HTH araC/xylS-type" evidence="9">
    <location>
        <begin position="680"/>
        <end position="778"/>
    </location>
</feature>
<dbReference type="RefSeq" id="WP_085495244.1">
    <property type="nucleotide sequence ID" value="NZ_FXAZ01000004.1"/>
</dbReference>